<keyword evidence="1 5" id="KW-1277">Toxin-antitoxin system</keyword>
<keyword evidence="3 5" id="KW-0479">Metal-binding</keyword>
<dbReference type="EMBL" id="JBHRTK010000010">
    <property type="protein sequence ID" value="MFC3206320.1"/>
    <property type="molecule type" value="Genomic_DNA"/>
</dbReference>
<dbReference type="InterPro" id="IPR029060">
    <property type="entry name" value="PIN-like_dom_sf"/>
</dbReference>
<comment type="cofactor">
    <cofactor evidence="5">
        <name>Mg(2+)</name>
        <dbReference type="ChEBI" id="CHEBI:18420"/>
    </cofactor>
</comment>
<feature type="binding site" evidence="5">
    <location>
        <position position="10"/>
    </location>
    <ligand>
        <name>Mg(2+)</name>
        <dbReference type="ChEBI" id="CHEBI:18420"/>
    </ligand>
</feature>
<comment type="similarity">
    <text evidence="5">Belongs to the PINc/VapC protein family.</text>
</comment>
<dbReference type="Proteomes" id="UP001595583">
    <property type="component" value="Unassembled WGS sequence"/>
</dbReference>
<feature type="binding site" evidence="5">
    <location>
        <position position="98"/>
    </location>
    <ligand>
        <name>Mg(2+)</name>
        <dbReference type="ChEBI" id="CHEBI:18420"/>
    </ligand>
</feature>
<dbReference type="HAMAP" id="MF_00265">
    <property type="entry name" value="VapC_Nob1"/>
    <property type="match status" value="1"/>
</dbReference>
<dbReference type="Pfam" id="PF01850">
    <property type="entry name" value="PIN"/>
    <property type="match status" value="1"/>
</dbReference>
<comment type="function">
    <text evidence="5">Toxic component of a toxin-antitoxin (TA) system. An RNase.</text>
</comment>
<evidence type="ECO:0000313" key="7">
    <source>
        <dbReference type="EMBL" id="MFC3206320.1"/>
    </source>
</evidence>
<evidence type="ECO:0000313" key="8">
    <source>
        <dbReference type="Proteomes" id="UP001595583"/>
    </source>
</evidence>
<gene>
    <name evidence="5" type="primary">vapC</name>
    <name evidence="7" type="ORF">ACFOHJ_08870</name>
</gene>
<dbReference type="InterPro" id="IPR002716">
    <property type="entry name" value="PIN_dom"/>
</dbReference>
<evidence type="ECO:0000256" key="1">
    <source>
        <dbReference type="ARBA" id="ARBA00022649"/>
    </source>
</evidence>
<dbReference type="RefSeq" id="WP_378220133.1">
    <property type="nucleotide sequence ID" value="NZ_JBHRTK010000010.1"/>
</dbReference>
<dbReference type="InterPro" id="IPR022907">
    <property type="entry name" value="VapC_family"/>
</dbReference>
<dbReference type="CDD" id="cd18692">
    <property type="entry name" value="PIN_VapC-like"/>
    <property type="match status" value="1"/>
</dbReference>
<comment type="caution">
    <text evidence="7">The sequence shown here is derived from an EMBL/GenBank/DDBJ whole genome shotgun (WGS) entry which is preliminary data.</text>
</comment>
<accession>A0ABV7K9Y1</accession>
<name>A0ABV7K9Y1_9HYPH</name>
<feature type="domain" description="PIN" evidence="6">
    <location>
        <begin position="8"/>
        <end position="117"/>
    </location>
</feature>
<sequence>MPDRPPRFFDTNVLLYLASGDEEKAGRVERLLAEGGAISVQVLSELANVARRKMHLSWSETRAFVTPYRMLLAVVPLTLDVHEAGLEIADRYQLSVYDGMIVAAALAADCGTLLSQDMHHGLVVRGKLTILNPFAGN</sequence>
<evidence type="ECO:0000259" key="6">
    <source>
        <dbReference type="Pfam" id="PF01850"/>
    </source>
</evidence>
<keyword evidence="8" id="KW-1185">Reference proteome</keyword>
<keyword evidence="5" id="KW-0800">Toxin</keyword>
<keyword evidence="5" id="KW-0460">Magnesium</keyword>
<proteinExistence type="inferred from homology"/>
<evidence type="ECO:0000256" key="4">
    <source>
        <dbReference type="ARBA" id="ARBA00022801"/>
    </source>
</evidence>
<organism evidence="7 8">
    <name type="scientific">Aquamicrobium soli</name>
    <dbReference type="NCBI Taxonomy" id="1811518"/>
    <lineage>
        <taxon>Bacteria</taxon>
        <taxon>Pseudomonadati</taxon>
        <taxon>Pseudomonadota</taxon>
        <taxon>Alphaproteobacteria</taxon>
        <taxon>Hyphomicrobiales</taxon>
        <taxon>Phyllobacteriaceae</taxon>
        <taxon>Aquamicrobium</taxon>
    </lineage>
</organism>
<keyword evidence="2 5" id="KW-0540">Nuclease</keyword>
<evidence type="ECO:0000256" key="5">
    <source>
        <dbReference type="HAMAP-Rule" id="MF_00265"/>
    </source>
</evidence>
<dbReference type="Gene3D" id="3.40.50.1010">
    <property type="entry name" value="5'-nuclease"/>
    <property type="match status" value="1"/>
</dbReference>
<dbReference type="SUPFAM" id="SSF88723">
    <property type="entry name" value="PIN domain-like"/>
    <property type="match status" value="1"/>
</dbReference>
<evidence type="ECO:0000256" key="3">
    <source>
        <dbReference type="ARBA" id="ARBA00022723"/>
    </source>
</evidence>
<evidence type="ECO:0000256" key="2">
    <source>
        <dbReference type="ARBA" id="ARBA00022722"/>
    </source>
</evidence>
<protein>
    <recommendedName>
        <fullName evidence="5">Ribonuclease VapC</fullName>
        <shortName evidence="5">RNase VapC</shortName>
        <ecNumber evidence="5">3.1.-.-</ecNumber>
    </recommendedName>
    <alternativeName>
        <fullName evidence="5">Toxin VapC</fullName>
    </alternativeName>
</protein>
<keyword evidence="4 5" id="KW-0378">Hydrolase</keyword>
<dbReference type="EC" id="3.1.-.-" evidence="5"/>
<reference evidence="8" key="1">
    <citation type="journal article" date="2019" name="Int. J. Syst. Evol. Microbiol.">
        <title>The Global Catalogue of Microorganisms (GCM) 10K type strain sequencing project: providing services to taxonomists for standard genome sequencing and annotation.</title>
        <authorList>
            <consortium name="The Broad Institute Genomics Platform"/>
            <consortium name="The Broad Institute Genome Sequencing Center for Infectious Disease"/>
            <person name="Wu L."/>
            <person name="Ma J."/>
        </authorList>
    </citation>
    <scope>NUCLEOTIDE SEQUENCE [LARGE SCALE GENOMIC DNA]</scope>
    <source>
        <strain evidence="8">KCTC 52165</strain>
    </source>
</reference>